<dbReference type="Pfam" id="PF01498">
    <property type="entry name" value="HTH_Tnp_Tc3_2"/>
    <property type="match status" value="1"/>
</dbReference>
<dbReference type="Gene3D" id="3.30.420.10">
    <property type="entry name" value="Ribonuclease H-like superfamily/Ribonuclease H"/>
    <property type="match status" value="1"/>
</dbReference>
<dbReference type="InterPro" id="IPR036388">
    <property type="entry name" value="WH-like_DNA-bd_sf"/>
</dbReference>
<dbReference type="Proteomes" id="UP001292094">
    <property type="component" value="Unassembled WGS sequence"/>
</dbReference>
<accession>A0AAE1QFM7</accession>
<evidence type="ECO:0000256" key="2">
    <source>
        <dbReference type="SAM" id="MobiDB-lite"/>
    </source>
</evidence>
<dbReference type="InterPro" id="IPR009057">
    <property type="entry name" value="Homeodomain-like_sf"/>
</dbReference>
<evidence type="ECO:0000256" key="1">
    <source>
        <dbReference type="ARBA" id="ARBA00004123"/>
    </source>
</evidence>
<protein>
    <recommendedName>
        <fullName evidence="3">Transposase Tc1-like domain-containing protein</fullName>
    </recommendedName>
</protein>
<dbReference type="GO" id="GO:0005634">
    <property type="term" value="C:nucleus"/>
    <property type="evidence" value="ECO:0007669"/>
    <property type="project" value="UniProtKB-SubCell"/>
</dbReference>
<evidence type="ECO:0000259" key="3">
    <source>
        <dbReference type="Pfam" id="PF01498"/>
    </source>
</evidence>
<dbReference type="InterPro" id="IPR002492">
    <property type="entry name" value="Transposase_Tc1-like"/>
</dbReference>
<comment type="subcellular location">
    <subcellularLocation>
        <location evidence="1">Nucleus</location>
    </subcellularLocation>
</comment>
<organism evidence="4 5">
    <name type="scientific">Petrolisthes manimaculis</name>
    <dbReference type="NCBI Taxonomy" id="1843537"/>
    <lineage>
        <taxon>Eukaryota</taxon>
        <taxon>Metazoa</taxon>
        <taxon>Ecdysozoa</taxon>
        <taxon>Arthropoda</taxon>
        <taxon>Crustacea</taxon>
        <taxon>Multicrustacea</taxon>
        <taxon>Malacostraca</taxon>
        <taxon>Eumalacostraca</taxon>
        <taxon>Eucarida</taxon>
        <taxon>Decapoda</taxon>
        <taxon>Pleocyemata</taxon>
        <taxon>Anomura</taxon>
        <taxon>Galatheoidea</taxon>
        <taxon>Porcellanidae</taxon>
        <taxon>Petrolisthes</taxon>
    </lineage>
</organism>
<dbReference type="GO" id="GO:0015074">
    <property type="term" value="P:DNA integration"/>
    <property type="evidence" value="ECO:0007669"/>
    <property type="project" value="InterPro"/>
</dbReference>
<keyword evidence="5" id="KW-1185">Reference proteome</keyword>
<evidence type="ECO:0000313" key="4">
    <source>
        <dbReference type="EMBL" id="KAK4325493.1"/>
    </source>
</evidence>
<dbReference type="InterPro" id="IPR052338">
    <property type="entry name" value="Transposase_5"/>
</dbReference>
<dbReference type="SUPFAM" id="SSF46689">
    <property type="entry name" value="Homeodomain-like"/>
    <property type="match status" value="1"/>
</dbReference>
<dbReference type="EMBL" id="JAWZYT010000277">
    <property type="protein sequence ID" value="KAK4325493.1"/>
    <property type="molecule type" value="Genomic_DNA"/>
</dbReference>
<dbReference type="Gene3D" id="1.10.10.10">
    <property type="entry name" value="Winged helix-like DNA-binding domain superfamily/Winged helix DNA-binding domain"/>
    <property type="match status" value="1"/>
</dbReference>
<sequence length="320" mass="36244">MAFTLLRYGYPGRRHGQRLPNNRANRPEVITRRALIVGNYDAGKSINEINRLMGISKTTVRLWIRRYEGEGHVMTRPRSGRPKVTSQDDEDRLIAAARQSPKTTAVSWTRELQLPCHPITTRRRLQEAGLDCQVPAVKEQLTEANKLARLTFAQQYVQHDINFWENVIFTDEKSFSSVAATGRHCWRLPNTRYKARNISERSRSGRVSVSFHGWMRAAGPGELAAASLQSEKPKKKSDKYDKVKYSTLKSNKSFPCTHPTPTSSGERRDSSSSVESGRLTIDEETMDVSGRKNRERSPGSHSPGSGRHKKTQRSGRPRNS</sequence>
<dbReference type="PANTHER" id="PTHR23022:SF135">
    <property type="entry name" value="SI:DKEY-77F5.3"/>
    <property type="match status" value="1"/>
</dbReference>
<dbReference type="AlphaFoldDB" id="A0AAE1QFM7"/>
<feature type="compositionally biased region" description="Basic residues" evidence="2">
    <location>
        <begin position="306"/>
        <end position="320"/>
    </location>
</feature>
<dbReference type="PANTHER" id="PTHR23022">
    <property type="entry name" value="TRANSPOSABLE ELEMENT-RELATED"/>
    <property type="match status" value="1"/>
</dbReference>
<gene>
    <name evidence="4" type="ORF">Pmani_003943</name>
</gene>
<feature type="compositionally biased region" description="Basic and acidic residues" evidence="2">
    <location>
        <begin position="289"/>
        <end position="298"/>
    </location>
</feature>
<dbReference type="GO" id="GO:0006313">
    <property type="term" value="P:DNA transposition"/>
    <property type="evidence" value="ECO:0007669"/>
    <property type="project" value="InterPro"/>
</dbReference>
<dbReference type="Pfam" id="PF13551">
    <property type="entry name" value="HTH_29"/>
    <property type="match status" value="1"/>
</dbReference>
<feature type="region of interest" description="Disordered" evidence="2">
    <location>
        <begin position="250"/>
        <end position="320"/>
    </location>
</feature>
<feature type="compositionally biased region" description="Polar residues" evidence="2">
    <location>
        <begin position="250"/>
        <end position="262"/>
    </location>
</feature>
<dbReference type="GO" id="GO:0003677">
    <property type="term" value="F:DNA binding"/>
    <property type="evidence" value="ECO:0007669"/>
    <property type="project" value="InterPro"/>
</dbReference>
<comment type="caution">
    <text evidence="4">The sequence shown here is derived from an EMBL/GenBank/DDBJ whole genome shotgun (WGS) entry which is preliminary data.</text>
</comment>
<reference evidence="4" key="1">
    <citation type="submission" date="2023-11" db="EMBL/GenBank/DDBJ databases">
        <title>Genome assemblies of two species of porcelain crab, Petrolisthes cinctipes and Petrolisthes manimaculis (Anomura: Porcellanidae).</title>
        <authorList>
            <person name="Angst P."/>
        </authorList>
    </citation>
    <scope>NUCLEOTIDE SEQUENCE</scope>
    <source>
        <strain evidence="4">PB745_02</strain>
        <tissue evidence="4">Gill</tissue>
    </source>
</reference>
<name>A0AAE1QFM7_9EUCA</name>
<evidence type="ECO:0000313" key="5">
    <source>
        <dbReference type="Proteomes" id="UP001292094"/>
    </source>
</evidence>
<dbReference type="InterPro" id="IPR036397">
    <property type="entry name" value="RNaseH_sf"/>
</dbReference>
<proteinExistence type="predicted"/>
<feature type="domain" description="Transposase Tc1-like" evidence="3">
    <location>
        <begin position="91"/>
        <end position="157"/>
    </location>
</feature>